<accession>S3CQ71</accession>
<dbReference type="EMBL" id="KE145369">
    <property type="protein sequence ID" value="EPE27835.1"/>
    <property type="molecule type" value="Genomic_DNA"/>
</dbReference>
<feature type="region of interest" description="Disordered" evidence="1">
    <location>
        <begin position="487"/>
        <end position="638"/>
    </location>
</feature>
<dbReference type="HOGENOM" id="CLU_022827_0_0_1"/>
<dbReference type="KEGG" id="glz:GLAREA_04626"/>
<feature type="compositionally biased region" description="Low complexity" evidence="1">
    <location>
        <begin position="592"/>
        <end position="608"/>
    </location>
</feature>
<protein>
    <submittedName>
        <fullName evidence="2">Uncharacterized protein</fullName>
    </submittedName>
</protein>
<feature type="compositionally biased region" description="Basic and acidic residues" evidence="1">
    <location>
        <begin position="188"/>
        <end position="202"/>
    </location>
</feature>
<dbReference type="OrthoDB" id="20105at2759"/>
<keyword evidence="3" id="KW-1185">Reference proteome</keyword>
<dbReference type="eggNOG" id="ENOG502SIQW">
    <property type="taxonomic scope" value="Eukaryota"/>
</dbReference>
<name>S3CQ71_GLAL2</name>
<dbReference type="GeneID" id="19463681"/>
<proteinExistence type="predicted"/>
<dbReference type="RefSeq" id="XP_008085194.1">
    <property type="nucleotide sequence ID" value="XM_008087003.1"/>
</dbReference>
<feature type="compositionally biased region" description="Polar residues" evidence="1">
    <location>
        <begin position="542"/>
        <end position="556"/>
    </location>
</feature>
<feature type="region of interest" description="Disordered" evidence="1">
    <location>
        <begin position="343"/>
        <end position="378"/>
    </location>
</feature>
<sequence length="638" mass="72145">MDTSISFNDSEVKDGHLLVLQSLDAAYNKSVQSTNILFKDEAARRLRLRILLLEKENDELREQLILKDDHMHTLEGTNDELRVQIDSGKEAGERRDVDFKAQARELQNLRAEVSSMNSVAKENTKLLTEKLSLDRELAALKPEVEHLKSQAIHQQNVLSEKLALQRQIITLEVELETEKRAAQRTARRNADAGKDAEYESRLNRLKKDHAKERKEAARSQTDSENESKLQLEDVMKQLSQEKQQAAKVAKEYEKELKQSQLRYMHAEQKIGEMLETAKSTDRSGLDAVDFKARYKALEDKLERMNEANKVTKELGKKVQACDVRNASLEDKLDQMRTRLRSMKDQLKHAQEEANRLRAKPQDEEEPRTSLPTMKQSRKRAASEIFTENNVGTPERVPRAKRLATYKGRPDQVLVGEKSMFSITPFLNRTINMASDEFAVKENENQPEFTDIKGPKSRSPTQHAAMDPIRTSPLNENIKDTHTREKKVLAETKSITKNGKIRHAKVHSSSKLEDVTEEGDENEQEGEAEEKSIDGKQLMRETSPVNTKAANSRNVLGNQKHPVDVGPRIKKRKLLGGTLFDEEDGESTRKVKSSLGANKSSGKGLLSSKLKSRLAPATAFGGFSPLKKDRRGAGASFLV</sequence>
<evidence type="ECO:0000313" key="3">
    <source>
        <dbReference type="Proteomes" id="UP000016922"/>
    </source>
</evidence>
<feature type="region of interest" description="Disordered" evidence="1">
    <location>
        <begin position="179"/>
        <end position="228"/>
    </location>
</feature>
<feature type="compositionally biased region" description="Basic and acidic residues" evidence="1">
    <location>
        <begin position="343"/>
        <end position="361"/>
    </location>
</feature>
<evidence type="ECO:0000313" key="2">
    <source>
        <dbReference type="EMBL" id="EPE27835.1"/>
    </source>
</evidence>
<dbReference type="Proteomes" id="UP000016922">
    <property type="component" value="Unassembled WGS sequence"/>
</dbReference>
<organism evidence="2 3">
    <name type="scientific">Glarea lozoyensis (strain ATCC 20868 / MF5171)</name>
    <dbReference type="NCBI Taxonomy" id="1116229"/>
    <lineage>
        <taxon>Eukaryota</taxon>
        <taxon>Fungi</taxon>
        <taxon>Dikarya</taxon>
        <taxon>Ascomycota</taxon>
        <taxon>Pezizomycotina</taxon>
        <taxon>Leotiomycetes</taxon>
        <taxon>Helotiales</taxon>
        <taxon>Helotiaceae</taxon>
        <taxon>Glarea</taxon>
    </lineage>
</organism>
<reference evidence="2 3" key="1">
    <citation type="journal article" date="2013" name="BMC Genomics">
        <title>Genomics-driven discovery of the pneumocandin biosynthetic gene cluster in the fungus Glarea lozoyensis.</title>
        <authorList>
            <person name="Chen L."/>
            <person name="Yue Q."/>
            <person name="Zhang X."/>
            <person name="Xiang M."/>
            <person name="Wang C."/>
            <person name="Li S."/>
            <person name="Che Y."/>
            <person name="Ortiz-Lopez F.J."/>
            <person name="Bills G.F."/>
            <person name="Liu X."/>
            <person name="An Z."/>
        </authorList>
    </citation>
    <scope>NUCLEOTIDE SEQUENCE [LARGE SCALE GENOMIC DNA]</scope>
    <source>
        <strain evidence="3">ATCC 20868 / MF5171</strain>
    </source>
</reference>
<evidence type="ECO:0000256" key="1">
    <source>
        <dbReference type="SAM" id="MobiDB-lite"/>
    </source>
</evidence>
<feature type="compositionally biased region" description="Acidic residues" evidence="1">
    <location>
        <begin position="514"/>
        <end position="527"/>
    </location>
</feature>
<feature type="compositionally biased region" description="Basic and acidic residues" evidence="1">
    <location>
        <begin position="442"/>
        <end position="453"/>
    </location>
</feature>
<gene>
    <name evidence="2" type="ORF">GLAREA_04626</name>
</gene>
<dbReference type="OMA" id="NMPVQAK"/>
<dbReference type="STRING" id="1116229.S3CQ71"/>
<dbReference type="AlphaFoldDB" id="S3CQ71"/>
<feature type="compositionally biased region" description="Basic and acidic residues" evidence="1">
    <location>
        <begin position="528"/>
        <end position="538"/>
    </location>
</feature>
<feature type="region of interest" description="Disordered" evidence="1">
    <location>
        <begin position="442"/>
        <end position="474"/>
    </location>
</feature>
<feature type="compositionally biased region" description="Basic residues" evidence="1">
    <location>
        <begin position="498"/>
        <end position="507"/>
    </location>
</feature>